<proteinExistence type="inferred from homology"/>
<name>L8JFF1_9GAMM</name>
<evidence type="ECO:0000313" key="13">
    <source>
        <dbReference type="Proteomes" id="UP000011134"/>
    </source>
</evidence>
<sequence>MLKKLLCLVLSFSLLSCASVSTQYAQLPYNKLVEKGQLENGFKYFLAPNSKPSDRVYIRLVVNAGSMNEDDDQSGVAHIVEHMAFNGTENYPGNSLIDELEKMGMKFGVDINAFTDFENTVYILNLPNNEPDLINLALEIVADWTGRVTFHKADLEAERGVVLEEWRSRLGPQLRLGDKKSAVEMAGSRYVTRDPIGSVYSIKNVSVERVADFYYRWYRADNMSLVIAGDVDASRIKQQISEKFAYLNQPEKPMDPIDYSVPIPDQLRVASVTEASRADSSFEFSFLKPYQEDNSFSAYKQSFIKNIATKLVNIRFQEWQEKQTGLINSATYFSTSLGRETSQDLFSLQLSEPKFEQAAEQLFAVLAQIKQHGFLASEFEGERERIDAILTRRAKSMESPYSIDLASDMVDSAATGQLIMNDEVLLKINQSLLKDVTLEQVNAAFTELIKPQARMLMLTHPNGVIKPTLTTETAEQLWQAAMNKPQPKYQVETVTAELPEPPSKAGDLTLEKEWLELGIKEYRLSNGSKLIYNYSDTTPNEVHFKMYTAGGLMSVPAEDYSKVKIAAEVIDEYGMGSLSRKELRTIMNGRPIAFTTILDDYEQGFSGWSRSNDIDTLFKLSRLKHEDVVVTDEIVAEYKRDMIRRLSEATRDAEDVFARKVSAVRFPQQPTVYSLTMQAVDSVDTQSLIDAYRQYVLSKTDYTYYIVGDIKESILLPKVKRYLASLPVKKQQRQMRQFEVASPDERLVVKQNREPSSEVEIYLSWKTPWSLQKNYQLDVAGELVQQELRQVLREEASGVYGVSSWFWQEPNDGYAIGRISFNCAPERVDELINLTDKVLAKVKENGVSEQGLDNIKNQRKDRYQRLVKSNLGWLDVISQSYARYGVPTEIYAQEKLNEQLDKSVVDKTLLDMLNHSERFEAVLMPEDDV</sequence>
<feature type="domain" description="Peptidase M16 C-terminal" evidence="11">
    <location>
        <begin position="204"/>
        <end position="384"/>
    </location>
</feature>
<evidence type="ECO:0000256" key="2">
    <source>
        <dbReference type="ARBA" id="ARBA00007261"/>
    </source>
</evidence>
<dbReference type="GO" id="GO:0004222">
    <property type="term" value="F:metalloendopeptidase activity"/>
    <property type="evidence" value="ECO:0007669"/>
    <property type="project" value="InterPro"/>
</dbReference>
<gene>
    <name evidence="12" type="ORF">C942_00286</name>
</gene>
<dbReference type="PANTHER" id="PTHR43690">
    <property type="entry name" value="NARDILYSIN"/>
    <property type="match status" value="1"/>
</dbReference>
<dbReference type="InterPro" id="IPR011765">
    <property type="entry name" value="Pept_M16_N"/>
</dbReference>
<reference evidence="12 13" key="1">
    <citation type="submission" date="2012-12" db="EMBL/GenBank/DDBJ databases">
        <title>Genome Assembly of Photobacterium sp. AK15.</title>
        <authorList>
            <person name="Khatri I."/>
            <person name="Vaidya B."/>
            <person name="Srinivas T.N.R."/>
            <person name="Subramanian S."/>
            <person name="Pinnaka A."/>
        </authorList>
    </citation>
    <scope>NUCLEOTIDE SEQUENCE [LARGE SCALE GENOMIC DNA]</scope>
    <source>
        <strain evidence="12 13">AK15</strain>
    </source>
</reference>
<dbReference type="PROSITE" id="PS51257">
    <property type="entry name" value="PROKAR_LIPOPROTEIN"/>
    <property type="match status" value="1"/>
</dbReference>
<dbReference type="RefSeq" id="WP_007464687.1">
    <property type="nucleotide sequence ID" value="NZ_AMZO01000010.1"/>
</dbReference>
<dbReference type="PATRIC" id="fig|1056511.3.peg.1771"/>
<evidence type="ECO:0000256" key="3">
    <source>
        <dbReference type="ARBA" id="ARBA00022670"/>
    </source>
</evidence>
<dbReference type="PANTHER" id="PTHR43690:SF17">
    <property type="entry name" value="PROTEIN YHJJ"/>
    <property type="match status" value="1"/>
</dbReference>
<evidence type="ECO:0000256" key="9">
    <source>
        <dbReference type="SAM" id="SignalP"/>
    </source>
</evidence>
<feature type="signal peptide" evidence="9">
    <location>
        <begin position="1"/>
        <end position="25"/>
    </location>
</feature>
<dbReference type="Gene3D" id="3.30.830.10">
    <property type="entry name" value="Metalloenzyme, LuxS/M16 peptidase-like"/>
    <property type="match status" value="4"/>
</dbReference>
<evidence type="ECO:0000256" key="7">
    <source>
        <dbReference type="ARBA" id="ARBA00023049"/>
    </source>
</evidence>
<dbReference type="Pfam" id="PF05193">
    <property type="entry name" value="Peptidase_M16_C"/>
    <property type="match status" value="2"/>
</dbReference>
<dbReference type="Pfam" id="PF00675">
    <property type="entry name" value="Peptidase_M16"/>
    <property type="match status" value="1"/>
</dbReference>
<comment type="caution">
    <text evidence="12">The sequence shown here is derived from an EMBL/GenBank/DDBJ whole genome shotgun (WGS) entry which is preliminary data.</text>
</comment>
<feature type="domain" description="Peptidase M16 N-terminal" evidence="10">
    <location>
        <begin position="46"/>
        <end position="166"/>
    </location>
</feature>
<evidence type="ECO:0000259" key="10">
    <source>
        <dbReference type="Pfam" id="PF00675"/>
    </source>
</evidence>
<dbReference type="GO" id="GO:0006508">
    <property type="term" value="P:proteolysis"/>
    <property type="evidence" value="ECO:0007669"/>
    <property type="project" value="UniProtKB-KW"/>
</dbReference>
<comment type="cofactor">
    <cofactor evidence="1">
        <name>Zn(2+)</name>
        <dbReference type="ChEBI" id="CHEBI:29105"/>
    </cofactor>
</comment>
<keyword evidence="13" id="KW-1185">Reference proteome</keyword>
<feature type="chain" id="PRO_5003993088" evidence="9">
    <location>
        <begin position="26"/>
        <end position="929"/>
    </location>
</feature>
<keyword evidence="4" id="KW-0479">Metal-binding</keyword>
<keyword evidence="9" id="KW-0732">Signal</keyword>
<evidence type="ECO:0000313" key="12">
    <source>
        <dbReference type="EMBL" id="ELR66229.1"/>
    </source>
</evidence>
<dbReference type="InterPro" id="IPR011249">
    <property type="entry name" value="Metalloenz_LuxS/M16"/>
</dbReference>
<dbReference type="InterPro" id="IPR001431">
    <property type="entry name" value="Pept_M16_Zn_BS"/>
</dbReference>
<evidence type="ECO:0000256" key="6">
    <source>
        <dbReference type="ARBA" id="ARBA00022833"/>
    </source>
</evidence>
<evidence type="ECO:0000256" key="5">
    <source>
        <dbReference type="ARBA" id="ARBA00022801"/>
    </source>
</evidence>
<evidence type="ECO:0000256" key="4">
    <source>
        <dbReference type="ARBA" id="ARBA00022723"/>
    </source>
</evidence>
<dbReference type="InterPro" id="IPR007863">
    <property type="entry name" value="Peptidase_M16_C"/>
</dbReference>
<dbReference type="PROSITE" id="PS00143">
    <property type="entry name" value="INSULINASE"/>
    <property type="match status" value="1"/>
</dbReference>
<dbReference type="GO" id="GO:0046872">
    <property type="term" value="F:metal ion binding"/>
    <property type="evidence" value="ECO:0007669"/>
    <property type="project" value="UniProtKB-KW"/>
</dbReference>
<evidence type="ECO:0000259" key="11">
    <source>
        <dbReference type="Pfam" id="PF05193"/>
    </source>
</evidence>
<dbReference type="OrthoDB" id="9811314at2"/>
<accession>L8JFF1</accession>
<keyword evidence="3 12" id="KW-0645">Protease</keyword>
<keyword evidence="5" id="KW-0378">Hydrolase</keyword>
<keyword evidence="6" id="KW-0862">Zinc</keyword>
<evidence type="ECO:0000256" key="1">
    <source>
        <dbReference type="ARBA" id="ARBA00001947"/>
    </source>
</evidence>
<dbReference type="Proteomes" id="UP000011134">
    <property type="component" value="Unassembled WGS sequence"/>
</dbReference>
<dbReference type="AlphaFoldDB" id="L8JFF1"/>
<evidence type="ECO:0000256" key="8">
    <source>
        <dbReference type="RuleBase" id="RU004447"/>
    </source>
</evidence>
<dbReference type="EMBL" id="AMZO01000010">
    <property type="protein sequence ID" value="ELR66229.1"/>
    <property type="molecule type" value="Genomic_DNA"/>
</dbReference>
<dbReference type="SUPFAM" id="SSF63411">
    <property type="entry name" value="LuxS/MPP-like metallohydrolase"/>
    <property type="match status" value="4"/>
</dbReference>
<protein>
    <submittedName>
        <fullName evidence="12">Putative zinc protease</fullName>
    </submittedName>
</protein>
<organism evidence="12 13">
    <name type="scientific">Photobacterium marinum</name>
    <dbReference type="NCBI Taxonomy" id="1056511"/>
    <lineage>
        <taxon>Bacteria</taxon>
        <taxon>Pseudomonadati</taxon>
        <taxon>Pseudomonadota</taxon>
        <taxon>Gammaproteobacteria</taxon>
        <taxon>Vibrionales</taxon>
        <taxon>Vibrionaceae</taxon>
        <taxon>Photobacterium</taxon>
    </lineage>
</organism>
<keyword evidence="7" id="KW-0482">Metalloprotease</keyword>
<comment type="similarity">
    <text evidence="2 8">Belongs to the peptidase M16 family.</text>
</comment>
<feature type="domain" description="Peptidase M16 C-terminal" evidence="11">
    <location>
        <begin position="683"/>
        <end position="858"/>
    </location>
</feature>
<dbReference type="InterPro" id="IPR050626">
    <property type="entry name" value="Peptidase_M16"/>
</dbReference>